<proteinExistence type="predicted"/>
<dbReference type="PANTHER" id="PTHR43319:SF3">
    <property type="entry name" value="BETA-LACTAMASE-RELATED DOMAIN-CONTAINING PROTEIN"/>
    <property type="match status" value="1"/>
</dbReference>
<dbReference type="Proteomes" id="UP000502297">
    <property type="component" value="Chromosome"/>
</dbReference>
<dbReference type="InterPro" id="IPR052907">
    <property type="entry name" value="Beta-lactamase/esterase"/>
</dbReference>
<accession>A0A6G8RS21</accession>
<dbReference type="PANTHER" id="PTHR43319">
    <property type="entry name" value="BETA-LACTAMASE-RELATED"/>
    <property type="match status" value="1"/>
</dbReference>
<dbReference type="Gene3D" id="3.40.710.10">
    <property type="entry name" value="DD-peptidase/beta-lactamase superfamily"/>
    <property type="match status" value="1"/>
</dbReference>
<evidence type="ECO:0000313" key="3">
    <source>
        <dbReference type="Proteomes" id="UP000502297"/>
    </source>
</evidence>
<sequence length="432" mass="47400">MKLFSTNTCYVPRDLNSITTSKNEVDPALGGLSGAQIEKIWSSVETLYKSGNHPLISVCIRRHGHIMINRSIGYRQGNSAAGLSSDAVIANPDTPICLFSASKLVSAMLVHILNEQGKINLLDPVSRYIPEFAANGKRRATIFHLLSHRGGIPKIETEVTPELLFDREKILQLLYVAKPVARAGSQLSYHAVTAGYILGELIERVTGQDIRDFLHTHIEKPMDLPFFNYGLKPELRDQVALNYPTGIHPSLGSDVYLNRVLGGGLELAVNVTNDTRFMDTVCPAGNIYTSAEQANRFMEMLLNGGSYQDKQIIRPETVFRATLPTSNTTIDRSLLAPMRYALGPMLGTNPVGLFGPNSGQAFGHLGFSNILCWADPERDISVSILNTGKSVLGTHLPALGYLLYQISAQCPIIAKEQRRSLFGSDQHEANLV</sequence>
<dbReference type="AlphaFoldDB" id="A0A6G8RS21"/>
<keyword evidence="3" id="KW-1185">Reference proteome</keyword>
<dbReference type="SUPFAM" id="SSF56601">
    <property type="entry name" value="beta-lactamase/transpeptidase-like"/>
    <property type="match status" value="1"/>
</dbReference>
<dbReference type="InterPro" id="IPR001466">
    <property type="entry name" value="Beta-lactam-related"/>
</dbReference>
<gene>
    <name evidence="2" type="ORF">G8E00_01725</name>
</gene>
<reference evidence="2 3" key="1">
    <citation type="submission" date="2020-03" db="EMBL/GenBank/DDBJ databases">
        <authorList>
            <person name="Zhu W."/>
        </authorList>
    </citation>
    <scope>NUCLEOTIDE SEQUENCE [LARGE SCALE GENOMIC DNA]</scope>
    <source>
        <strain evidence="2 3">323-1</strain>
    </source>
</reference>
<dbReference type="EMBL" id="CP049801">
    <property type="protein sequence ID" value="QIO04769.1"/>
    <property type="molecule type" value="Genomic_DNA"/>
</dbReference>
<protein>
    <submittedName>
        <fullName evidence="2">Beta-lactamase family protein</fullName>
    </submittedName>
</protein>
<dbReference type="InterPro" id="IPR012338">
    <property type="entry name" value="Beta-lactam/transpept-like"/>
</dbReference>
<dbReference type="KEGG" id="asha:G8E00_01725"/>
<evidence type="ECO:0000313" key="2">
    <source>
        <dbReference type="EMBL" id="QIO04769.1"/>
    </source>
</evidence>
<organism evidence="2 3">
    <name type="scientific">Acinetobacter shaoyimingii</name>
    <dbReference type="NCBI Taxonomy" id="2715164"/>
    <lineage>
        <taxon>Bacteria</taxon>
        <taxon>Pseudomonadati</taxon>
        <taxon>Pseudomonadota</taxon>
        <taxon>Gammaproteobacteria</taxon>
        <taxon>Moraxellales</taxon>
        <taxon>Moraxellaceae</taxon>
        <taxon>Acinetobacter</taxon>
    </lineage>
</organism>
<name>A0A6G8RS21_9GAMM</name>
<feature type="domain" description="Beta-lactamase-related" evidence="1">
    <location>
        <begin position="46"/>
        <end position="388"/>
    </location>
</feature>
<dbReference type="Pfam" id="PF00144">
    <property type="entry name" value="Beta-lactamase"/>
    <property type="match status" value="1"/>
</dbReference>
<evidence type="ECO:0000259" key="1">
    <source>
        <dbReference type="Pfam" id="PF00144"/>
    </source>
</evidence>
<dbReference type="RefSeq" id="WP_166221572.1">
    <property type="nucleotide sequence ID" value="NZ_CP049801.1"/>
</dbReference>